<feature type="non-terminal residue" evidence="1">
    <location>
        <position position="48"/>
    </location>
</feature>
<proteinExistence type="predicted"/>
<evidence type="ECO:0000313" key="1">
    <source>
        <dbReference type="EMBL" id="EIC21290.1"/>
    </source>
</evidence>
<dbReference type="AlphaFoldDB" id="H8Z0I9"/>
<dbReference type="HOGENOM" id="CLU_049873_10_1_6"/>
<evidence type="ECO:0000313" key="2">
    <source>
        <dbReference type="Proteomes" id="UP000002964"/>
    </source>
</evidence>
<protein>
    <recommendedName>
        <fullName evidence="3">Transposase, IS5 family</fullName>
    </recommendedName>
</protein>
<organism evidence="1 2">
    <name type="scientific">Thiorhodovibrio frisius</name>
    <dbReference type="NCBI Taxonomy" id="631362"/>
    <lineage>
        <taxon>Bacteria</taxon>
        <taxon>Pseudomonadati</taxon>
        <taxon>Pseudomonadota</taxon>
        <taxon>Gammaproteobacteria</taxon>
        <taxon>Chromatiales</taxon>
        <taxon>Chromatiaceae</taxon>
        <taxon>Thiorhodovibrio</taxon>
    </lineage>
</organism>
<evidence type="ECO:0008006" key="3">
    <source>
        <dbReference type="Google" id="ProtNLM"/>
    </source>
</evidence>
<reference evidence="1 2" key="2">
    <citation type="submission" date="2011-11" db="EMBL/GenBank/DDBJ databases">
        <authorList>
            <consortium name="US DOE Joint Genome Institute"/>
            <person name="Lucas S."/>
            <person name="Han J."/>
            <person name="Lapidus A."/>
            <person name="Cheng J.-F."/>
            <person name="Goodwin L."/>
            <person name="Pitluck S."/>
            <person name="Peters L."/>
            <person name="Ovchinnikova G."/>
            <person name="Zhang X."/>
            <person name="Detter J.C."/>
            <person name="Han C."/>
            <person name="Tapia R."/>
            <person name="Land M."/>
            <person name="Hauser L."/>
            <person name="Kyrpides N."/>
            <person name="Ivanova N."/>
            <person name="Pagani I."/>
            <person name="Vogl K."/>
            <person name="Liu Z."/>
            <person name="Overmann J."/>
            <person name="Frigaard N.-U."/>
            <person name="Bryant D."/>
            <person name="Woyke T."/>
        </authorList>
    </citation>
    <scope>NUCLEOTIDE SEQUENCE [LARGE SCALE GENOMIC DNA]</scope>
    <source>
        <strain evidence="1 2">970</strain>
    </source>
</reference>
<reference evidence="2" key="1">
    <citation type="submission" date="2011-06" db="EMBL/GenBank/DDBJ databases">
        <authorList>
            <consortium name="US DOE Joint Genome Institute (JGI-PGF)"/>
            <person name="Lucas S."/>
            <person name="Han J."/>
            <person name="Lapidus A."/>
            <person name="Cheng J.-F."/>
            <person name="Goodwin L."/>
            <person name="Pitluck S."/>
            <person name="Peters L."/>
            <person name="Land M.L."/>
            <person name="Hauser L."/>
            <person name="Vogl K."/>
            <person name="Liu Z."/>
            <person name="Overmann J."/>
            <person name="Frigaard N.-U."/>
            <person name="Bryant D.A."/>
            <person name="Woyke T.J."/>
        </authorList>
    </citation>
    <scope>NUCLEOTIDE SEQUENCE [LARGE SCALE GENOMIC DNA]</scope>
    <source>
        <strain evidence="2">970</strain>
    </source>
</reference>
<keyword evidence="2" id="KW-1185">Reference proteome</keyword>
<sequence length="48" mass="5995">MQQQLTFAQLEYQHKKKVTRRDRFLAEMEKVVPWEELLEELGPHYYQE</sequence>
<accession>H8Z0I9</accession>
<name>H8Z0I9_9GAMM</name>
<dbReference type="STRING" id="631362.Thi970DRAFT_01490"/>
<dbReference type="EMBL" id="JH603169">
    <property type="protein sequence ID" value="EIC21290.1"/>
    <property type="molecule type" value="Genomic_DNA"/>
</dbReference>
<gene>
    <name evidence="1" type="ORF">Thi970DRAFT_01490</name>
</gene>
<dbReference type="Proteomes" id="UP000002964">
    <property type="component" value="Unassembled WGS sequence"/>
</dbReference>
<dbReference type="eggNOG" id="COG3039">
    <property type="taxonomic scope" value="Bacteria"/>
</dbReference>